<feature type="signal peptide" evidence="10">
    <location>
        <begin position="1"/>
        <end position="16"/>
    </location>
</feature>
<dbReference type="PANTHER" id="PTHR12196:SF2">
    <property type="entry name" value="DIPHTHINE--AMMONIA LIGASE"/>
    <property type="match status" value="1"/>
</dbReference>
<dbReference type="InterPro" id="IPR030662">
    <property type="entry name" value="DPH6/MJ0570"/>
</dbReference>
<evidence type="ECO:0000256" key="9">
    <source>
        <dbReference type="ARBA" id="ARBA00048108"/>
    </source>
</evidence>
<evidence type="ECO:0000259" key="11">
    <source>
        <dbReference type="Pfam" id="PF01902"/>
    </source>
</evidence>
<dbReference type="EC" id="6.3.1.14" evidence="3"/>
<evidence type="ECO:0000256" key="4">
    <source>
        <dbReference type="ARBA" id="ARBA00018426"/>
    </source>
</evidence>
<dbReference type="InterPro" id="IPR014729">
    <property type="entry name" value="Rossmann-like_a/b/a_fold"/>
</dbReference>
<evidence type="ECO:0000313" key="13">
    <source>
        <dbReference type="Proteomes" id="UP000316079"/>
    </source>
</evidence>
<reference evidence="12 13" key="1">
    <citation type="journal article" date="2019" name="Sci. Data">
        <title>Hybrid genome assembly and annotation of Danionella translucida.</title>
        <authorList>
            <person name="Kadobianskyi M."/>
            <person name="Schulze L."/>
            <person name="Schuelke M."/>
            <person name="Judkewitz B."/>
        </authorList>
    </citation>
    <scope>NUCLEOTIDE SEQUENCE [LARGE SCALE GENOMIC DNA]</scope>
    <source>
        <strain evidence="12 13">Bolton</strain>
    </source>
</reference>
<dbReference type="PANTHER" id="PTHR12196">
    <property type="entry name" value="DOMAIN OF UNKNOWN FUNCTION 71 DUF71 -CONTAINING PROTEIN"/>
    <property type="match status" value="1"/>
</dbReference>
<dbReference type="SUPFAM" id="SSF52402">
    <property type="entry name" value="Adenine nucleotide alpha hydrolases-like"/>
    <property type="match status" value="1"/>
</dbReference>
<comment type="caution">
    <text evidence="12">The sequence shown here is derived from an EMBL/GenBank/DDBJ whole genome shotgun (WGS) entry which is preliminary data.</text>
</comment>
<dbReference type="STRING" id="623744.A0A553NW97"/>
<dbReference type="Proteomes" id="UP000316079">
    <property type="component" value="Unassembled WGS sequence"/>
</dbReference>
<sequence>MKTLFFLINCSQRICCFCLPSDGGSGSEVNGDSNESGQELGEQRVHDLLILLPQRVVSCYSAVLLPRAVLLGLIFPPLLKRAELSQHCNVFQPDIQKRSEVPRARGRETRPETHIKCSSYVSNRSRAVFEGTRRTEADQWAASRKGPAVTRKRELFTRDTEAHVSAGKMRVVALISGGKDSCYNMLQCVSAGHSIVALANLRPLAHADSDELDSFMYQTVGHQGVSLIAEAMDLPLYRRHIQGTSLDTSREYSQTEGDEVEDLYQLLKHVKGG</sequence>
<comment type="similarity">
    <text evidence="2">Belongs to the Diphthine--ammonia ligase family.</text>
</comment>
<organism evidence="12 13">
    <name type="scientific">Danionella cerebrum</name>
    <dbReference type="NCBI Taxonomy" id="2873325"/>
    <lineage>
        <taxon>Eukaryota</taxon>
        <taxon>Metazoa</taxon>
        <taxon>Chordata</taxon>
        <taxon>Craniata</taxon>
        <taxon>Vertebrata</taxon>
        <taxon>Euteleostomi</taxon>
        <taxon>Actinopterygii</taxon>
        <taxon>Neopterygii</taxon>
        <taxon>Teleostei</taxon>
        <taxon>Ostariophysi</taxon>
        <taxon>Cypriniformes</taxon>
        <taxon>Danionidae</taxon>
        <taxon>Danioninae</taxon>
        <taxon>Danionella</taxon>
    </lineage>
</organism>
<comment type="catalytic activity">
    <reaction evidence="9">
        <text>diphthine-[translation elongation factor 2] + NH4(+) + ATP = diphthamide-[translation elongation factor 2] + AMP + diphosphate + H(+)</text>
        <dbReference type="Rhea" id="RHEA:19753"/>
        <dbReference type="Rhea" id="RHEA-COMP:10172"/>
        <dbReference type="Rhea" id="RHEA-COMP:10174"/>
        <dbReference type="ChEBI" id="CHEBI:15378"/>
        <dbReference type="ChEBI" id="CHEBI:16692"/>
        <dbReference type="ChEBI" id="CHEBI:28938"/>
        <dbReference type="ChEBI" id="CHEBI:30616"/>
        <dbReference type="ChEBI" id="CHEBI:33019"/>
        <dbReference type="ChEBI" id="CHEBI:82696"/>
        <dbReference type="ChEBI" id="CHEBI:456215"/>
        <dbReference type="EC" id="6.3.1.14"/>
    </reaction>
</comment>
<dbReference type="OrthoDB" id="686384at2759"/>
<dbReference type="EMBL" id="SRMA01026785">
    <property type="protein sequence ID" value="TRY69705.1"/>
    <property type="molecule type" value="Genomic_DNA"/>
</dbReference>
<dbReference type="GO" id="GO:0017183">
    <property type="term" value="P:protein histidyl modification to diphthamide"/>
    <property type="evidence" value="ECO:0007669"/>
    <property type="project" value="UniProtKB-UniPathway"/>
</dbReference>
<dbReference type="InterPro" id="IPR002761">
    <property type="entry name" value="Diphthami_syn_dom"/>
</dbReference>
<comment type="pathway">
    <text evidence="1">Protein modification; peptidyl-diphthamide biosynthesis.</text>
</comment>
<evidence type="ECO:0000256" key="1">
    <source>
        <dbReference type="ARBA" id="ARBA00005156"/>
    </source>
</evidence>
<evidence type="ECO:0000256" key="5">
    <source>
        <dbReference type="ARBA" id="ARBA00029814"/>
    </source>
</evidence>
<feature type="domain" description="Diphthamide synthase" evidence="11">
    <location>
        <begin position="169"/>
        <end position="252"/>
    </location>
</feature>
<accession>A0A553NW97</accession>
<evidence type="ECO:0000256" key="7">
    <source>
        <dbReference type="ARBA" id="ARBA00031552"/>
    </source>
</evidence>
<proteinExistence type="inferred from homology"/>
<dbReference type="AlphaFoldDB" id="A0A553NW97"/>
<dbReference type="GO" id="GO:0017178">
    <property type="term" value="F:diphthine-ammonia ligase activity"/>
    <property type="evidence" value="ECO:0007669"/>
    <property type="project" value="UniProtKB-EC"/>
</dbReference>
<dbReference type="UniPathway" id="UPA00559"/>
<name>A0A553NW97_9TELE</name>
<keyword evidence="10" id="KW-0732">Signal</keyword>
<evidence type="ECO:0000256" key="3">
    <source>
        <dbReference type="ARBA" id="ARBA00012089"/>
    </source>
</evidence>
<dbReference type="CDD" id="cd01994">
    <property type="entry name" value="AANH_PF0828-like"/>
    <property type="match status" value="1"/>
</dbReference>
<evidence type="ECO:0000256" key="2">
    <source>
        <dbReference type="ARBA" id="ARBA00008496"/>
    </source>
</evidence>
<evidence type="ECO:0000256" key="6">
    <source>
        <dbReference type="ARBA" id="ARBA00031202"/>
    </source>
</evidence>
<evidence type="ECO:0000256" key="8">
    <source>
        <dbReference type="ARBA" id="ARBA00032849"/>
    </source>
</evidence>
<evidence type="ECO:0000256" key="10">
    <source>
        <dbReference type="SAM" id="SignalP"/>
    </source>
</evidence>
<dbReference type="Pfam" id="PF01902">
    <property type="entry name" value="Diphthami_syn_2"/>
    <property type="match status" value="1"/>
</dbReference>
<gene>
    <name evidence="12" type="ORF">DNTS_008913</name>
</gene>
<feature type="chain" id="PRO_5021859706" description="Diphthine--ammonia ligase" evidence="10">
    <location>
        <begin position="17"/>
        <end position="273"/>
    </location>
</feature>
<keyword evidence="13" id="KW-1185">Reference proteome</keyword>
<protein>
    <recommendedName>
        <fullName evidence="4">Diphthine--ammonia ligase</fullName>
        <ecNumber evidence="3">6.3.1.14</ecNumber>
    </recommendedName>
    <alternativeName>
        <fullName evidence="6">ATP-binding domain-containing protein 4</fullName>
    </alternativeName>
    <alternativeName>
        <fullName evidence="5">Diphthamide synthase</fullName>
    </alternativeName>
    <alternativeName>
        <fullName evidence="7">Diphthamide synthetase</fullName>
    </alternativeName>
    <alternativeName>
        <fullName evidence="8">Protein DPH6 homolog</fullName>
    </alternativeName>
</protein>
<dbReference type="Gene3D" id="3.40.50.620">
    <property type="entry name" value="HUPs"/>
    <property type="match status" value="1"/>
</dbReference>
<evidence type="ECO:0000313" key="12">
    <source>
        <dbReference type="EMBL" id="TRY69705.1"/>
    </source>
</evidence>